<dbReference type="InterPro" id="IPR030854">
    <property type="entry name" value="RNase_J_bac"/>
</dbReference>
<dbReference type="AlphaFoldDB" id="A0A1J5E0J7"/>
<organism evidence="15 16">
    <name type="scientific">Candidatus Desantisbacteria bacterium CG2_30_40_21</name>
    <dbReference type="NCBI Taxonomy" id="1817895"/>
    <lineage>
        <taxon>Bacteria</taxon>
        <taxon>Candidatus Desantisiibacteriota</taxon>
    </lineage>
</organism>
<feature type="binding site" evidence="12">
    <location>
        <begin position="241"/>
        <end position="243"/>
    </location>
    <ligand>
        <name>substrate</name>
    </ligand>
</feature>
<dbReference type="GO" id="GO:0005737">
    <property type="term" value="C:cytoplasm"/>
    <property type="evidence" value="ECO:0007669"/>
    <property type="project" value="UniProtKB-SubCell"/>
</dbReference>
<dbReference type="InterPro" id="IPR004613">
    <property type="entry name" value="RNase_J"/>
</dbReference>
<dbReference type="InterPro" id="IPR011108">
    <property type="entry name" value="RMMBL"/>
</dbReference>
<feature type="binding site" evidence="13">
    <location>
        <position position="87"/>
    </location>
    <ligand>
        <name>Zn(2+)</name>
        <dbReference type="ChEBI" id="CHEBI:29105"/>
        <label>1</label>
        <note>catalytic</note>
    </ligand>
</feature>
<evidence type="ECO:0000256" key="2">
    <source>
        <dbReference type="ARBA" id="ARBA00022490"/>
    </source>
</evidence>
<feature type="binding site" evidence="13">
    <location>
        <position position="84"/>
    </location>
    <ligand>
        <name>Zn(2+)</name>
        <dbReference type="ChEBI" id="CHEBI:29105"/>
        <label>1</label>
        <note>catalytic</note>
    </ligand>
</feature>
<dbReference type="InterPro" id="IPR001279">
    <property type="entry name" value="Metallo-B-lactamas"/>
</dbReference>
<evidence type="ECO:0000313" key="15">
    <source>
        <dbReference type="EMBL" id="OIP37471.1"/>
    </source>
</evidence>
<evidence type="ECO:0000259" key="14">
    <source>
        <dbReference type="SMART" id="SM00849"/>
    </source>
</evidence>
<feature type="binding site" evidence="13">
    <location>
        <position position="150"/>
    </location>
    <ligand>
        <name>Zn(2+)</name>
        <dbReference type="ChEBI" id="CHEBI:29105"/>
        <label>1</label>
        <note>catalytic</note>
    </ligand>
</feature>
<evidence type="ECO:0000256" key="12">
    <source>
        <dbReference type="PIRSR" id="PIRSR004803-2"/>
    </source>
</evidence>
<dbReference type="NCBIfam" id="TIGR00649">
    <property type="entry name" value="MG423"/>
    <property type="match status" value="1"/>
</dbReference>
<comment type="caution">
    <text evidence="15">The sequence shown here is derived from an EMBL/GenBank/DDBJ whole genome shotgun (WGS) entry which is preliminary data.</text>
</comment>
<proteinExistence type="inferred from homology"/>
<keyword evidence="2 10" id="KW-0963">Cytoplasm</keyword>
<dbReference type="SMART" id="SM00849">
    <property type="entry name" value="Lactamase_B"/>
    <property type="match status" value="1"/>
</dbReference>
<evidence type="ECO:0000256" key="1">
    <source>
        <dbReference type="ARBA" id="ARBA00004496"/>
    </source>
</evidence>
<feature type="binding site" evidence="13">
    <location>
        <position position="172"/>
    </location>
    <ligand>
        <name>Zn(2+)</name>
        <dbReference type="ChEBI" id="CHEBI:29105"/>
        <label>1</label>
        <note>catalytic</note>
    </ligand>
</feature>
<comment type="function">
    <text evidence="10">An RNase that has 5'-3' exonuclease and possibly endonuclease activity. Involved in maturation of rRNA and in some organisms also mRNA maturation and/or decay.</text>
</comment>
<comment type="cofactor">
    <cofactor evidence="13">
        <name>Zn(2+)</name>
        <dbReference type="ChEBI" id="CHEBI:29105"/>
    </cofactor>
    <text evidence="13">Binds 2 Zn(2+) ions per subunit. It is not clear if Zn(2+) or Mg(2+) is physiologically important.</text>
</comment>
<evidence type="ECO:0000256" key="4">
    <source>
        <dbReference type="ARBA" id="ARBA00022723"/>
    </source>
</evidence>
<evidence type="ECO:0000256" key="13">
    <source>
        <dbReference type="PIRSR" id="PIRSR004803-3"/>
    </source>
</evidence>
<feature type="binding site" evidence="13">
    <location>
        <position position="399"/>
    </location>
    <ligand>
        <name>Zn(2+)</name>
        <dbReference type="ChEBI" id="CHEBI:29105"/>
        <label>1</label>
        <note>catalytic</note>
    </ligand>
</feature>
<feature type="binding site" evidence="13">
    <location>
        <position position="57"/>
    </location>
    <ligand>
        <name>Ca(2+)</name>
        <dbReference type="ChEBI" id="CHEBI:29108"/>
    </ligand>
</feature>
<dbReference type="EMBL" id="MNYI01000209">
    <property type="protein sequence ID" value="OIP37471.1"/>
    <property type="molecule type" value="Genomic_DNA"/>
</dbReference>
<keyword evidence="3 10" id="KW-0540">Nuclease</keyword>
<dbReference type="GO" id="GO:0003723">
    <property type="term" value="F:RNA binding"/>
    <property type="evidence" value="ECO:0007669"/>
    <property type="project" value="UniProtKB-UniRule"/>
</dbReference>
<keyword evidence="4 13" id="KW-0479">Metal-binding</keyword>
<dbReference type="GO" id="GO:0006364">
    <property type="term" value="P:rRNA processing"/>
    <property type="evidence" value="ECO:0007669"/>
    <property type="project" value="UniProtKB-UniRule"/>
</dbReference>
<feature type="binding site" evidence="10 12">
    <location>
        <begin position="373"/>
        <end position="377"/>
    </location>
    <ligand>
        <name>substrate</name>
    </ligand>
</feature>
<dbReference type="CDD" id="cd07714">
    <property type="entry name" value="RNaseJ_MBL-fold"/>
    <property type="match status" value="1"/>
</dbReference>
<feature type="binding site" evidence="13">
    <location>
        <position position="82"/>
    </location>
    <ligand>
        <name>Zn(2+)</name>
        <dbReference type="ChEBI" id="CHEBI:29105"/>
        <label>1</label>
        <note>catalytic</note>
    </ligand>
</feature>
<keyword evidence="5 10" id="KW-0255">Endonuclease</keyword>
<comment type="subunit">
    <text evidence="10">Homodimer, may be a subunit of the RNA degradosome.</text>
</comment>
<comment type="similarity">
    <text evidence="10">Belongs to the metallo-beta-lactamase superfamily. RNA-metabolizing metallo-beta-lactamase-like family. Bacterial RNase J subfamily.</text>
</comment>
<dbReference type="GO" id="GO:0004534">
    <property type="term" value="F:5'-3' RNA exonuclease activity"/>
    <property type="evidence" value="ECO:0007669"/>
    <property type="project" value="UniProtKB-UniRule"/>
</dbReference>
<comment type="cofactor">
    <cofactor evidence="13">
        <name>Ca(2+)</name>
        <dbReference type="ChEBI" id="CHEBI:29108"/>
    </cofactor>
    <text evidence="13">Binds 1 Ca(2+) cation per subunit. Seen in 1 crystal structure, it is not clear if it is physiologically important.</text>
</comment>
<dbReference type="PANTHER" id="PTHR43694:SF1">
    <property type="entry name" value="RIBONUCLEASE J"/>
    <property type="match status" value="1"/>
</dbReference>
<evidence type="ECO:0000256" key="9">
    <source>
        <dbReference type="ARBA" id="ARBA00022884"/>
    </source>
</evidence>
<evidence type="ECO:0000256" key="3">
    <source>
        <dbReference type="ARBA" id="ARBA00022722"/>
    </source>
</evidence>
<feature type="domain" description="Metallo-beta-lactamase" evidence="14">
    <location>
        <begin position="29"/>
        <end position="227"/>
    </location>
</feature>
<dbReference type="InterPro" id="IPR001587">
    <property type="entry name" value="RNase_J_CS"/>
</dbReference>
<feature type="binding site" evidence="13">
    <location>
        <position position="452"/>
    </location>
    <ligand>
        <name>Ca(2+)</name>
        <dbReference type="ChEBI" id="CHEBI:29108"/>
    </ligand>
</feature>
<name>A0A1J5E0J7_9BACT</name>
<dbReference type="GO" id="GO:0004521">
    <property type="term" value="F:RNA endonuclease activity"/>
    <property type="evidence" value="ECO:0007669"/>
    <property type="project" value="UniProtKB-UniRule"/>
</dbReference>
<dbReference type="Proteomes" id="UP000183085">
    <property type="component" value="Unassembled WGS sequence"/>
</dbReference>
<feature type="active site" description="Proton acceptor" evidence="11">
    <location>
        <position position="377"/>
    </location>
</feature>
<keyword evidence="9 10" id="KW-0694">RNA-binding</keyword>
<dbReference type="Pfam" id="PF00753">
    <property type="entry name" value="Lactamase_B"/>
    <property type="match status" value="1"/>
</dbReference>
<dbReference type="Gene3D" id="3.60.15.10">
    <property type="entry name" value="Ribonuclease Z/Hydroxyacylglutathione hydrolase-like"/>
    <property type="match status" value="1"/>
</dbReference>
<dbReference type="Gene3D" id="3.40.50.10710">
    <property type="entry name" value="Metallo-hydrolase/oxidoreductase"/>
    <property type="match status" value="1"/>
</dbReference>
<dbReference type="FunFam" id="3.10.20.580:FF:000001">
    <property type="entry name" value="Ribonuclease J"/>
    <property type="match status" value="1"/>
</dbReference>
<comment type="subcellular location">
    <subcellularLocation>
        <location evidence="1 10">Cytoplasm</location>
    </subcellularLocation>
</comment>
<dbReference type="Pfam" id="PF07521">
    <property type="entry name" value="RMMBL"/>
    <property type="match status" value="1"/>
</dbReference>
<gene>
    <name evidence="10" type="primary">rnj</name>
    <name evidence="15" type="ORF">AUJ95_08115</name>
</gene>
<dbReference type="GO" id="GO:0008270">
    <property type="term" value="F:zinc ion binding"/>
    <property type="evidence" value="ECO:0007669"/>
    <property type="project" value="InterPro"/>
</dbReference>
<feature type="binding site" evidence="13">
    <location>
        <position position="59"/>
    </location>
    <ligand>
        <name>Ca(2+)</name>
        <dbReference type="ChEBI" id="CHEBI:29108"/>
    </ligand>
</feature>
<evidence type="ECO:0000256" key="6">
    <source>
        <dbReference type="ARBA" id="ARBA00022801"/>
    </source>
</evidence>
<dbReference type="HAMAP" id="MF_01491">
    <property type="entry name" value="RNase_J_bact"/>
    <property type="match status" value="1"/>
</dbReference>
<keyword evidence="13" id="KW-0106">Calcium</keyword>
<dbReference type="InterPro" id="IPR041636">
    <property type="entry name" value="RNase_J_C"/>
</dbReference>
<dbReference type="Pfam" id="PF17770">
    <property type="entry name" value="RNase_J_C"/>
    <property type="match status" value="1"/>
</dbReference>
<dbReference type="Pfam" id="PF22505">
    <property type="entry name" value="RNase_J_b_CASP"/>
    <property type="match status" value="1"/>
</dbReference>
<evidence type="ECO:0000256" key="7">
    <source>
        <dbReference type="ARBA" id="ARBA00022833"/>
    </source>
</evidence>
<feature type="binding site" evidence="13">
    <location>
        <position position="86"/>
    </location>
    <ligand>
        <name>Zn(2+)</name>
        <dbReference type="ChEBI" id="CHEBI:29105"/>
        <label>1</label>
        <note>catalytic</note>
    </ligand>
</feature>
<evidence type="ECO:0000313" key="16">
    <source>
        <dbReference type="Proteomes" id="UP000183085"/>
    </source>
</evidence>
<accession>A0A1J5E0J7</accession>
<dbReference type="EC" id="3.1.-.-" evidence="10"/>
<dbReference type="PANTHER" id="PTHR43694">
    <property type="entry name" value="RIBONUCLEASE J"/>
    <property type="match status" value="1"/>
</dbReference>
<dbReference type="InterPro" id="IPR055132">
    <property type="entry name" value="RNase_J_b_CASP"/>
</dbReference>
<evidence type="ECO:0000256" key="10">
    <source>
        <dbReference type="HAMAP-Rule" id="MF_01491"/>
    </source>
</evidence>
<keyword evidence="10" id="KW-0698">rRNA processing</keyword>
<keyword evidence="6 10" id="KW-0378">Hydrolase</keyword>
<dbReference type="PROSITE" id="PS01292">
    <property type="entry name" value="UPF0036"/>
    <property type="match status" value="1"/>
</dbReference>
<dbReference type="STRING" id="1817895.AUJ95_08115"/>
<dbReference type="PIRSF" id="PIRSF004803">
    <property type="entry name" value="RnjA"/>
    <property type="match status" value="1"/>
</dbReference>
<dbReference type="InterPro" id="IPR042173">
    <property type="entry name" value="RNase_J_2"/>
</dbReference>
<keyword evidence="8 10" id="KW-0269">Exonuclease</keyword>
<sequence length="564" mass="62383">MTQKEKKGKEKEKEKKLNIIPLGGLGEIGKNMMAIEYGDDIIVVDAGMMFPEDDMLGVDFVIPDFKYLEKRVGNIRGILITHGHEDHIGALPYVLRKLPVPVYGTGLTLGLIKNKLSELEPAIQVELNCVKPRTSVQLGVFNVEFFRVSHSIPDGVGLGIHTPLGLIIHTGDFKIDQTPINGEGTDFHKIAEMCKDGALLLLADSTNVEKEGYTISEKEIGEIFKQIFRTATGRIIVTTFASNINRIQQVIDAAAIYNRKVCIVGMSMEKVTTMASELGYLTIPPKLLISVDELKHVPLKRTVIVTTGSQGEPMSALTRMSMHTHKYVKISSGDTVVISARAIPGNEVSISKTINNLFKLGAEVVYENVSEVHVSGHASQEELKWMFNMVKPKYFMPIHGEYRHLVHHGKLAQKLGLAAKNVFIMENGMKLAITKEKAMIAEKVDAGQILIDGKGVGDIGTVVLRDRQQLAQDGMVIVVVTIDRQSARLIAGPEILSRGFIYVREADELLNEAKTRVKNLIDELVKDGTANWPAIKSGIKSVLSKYLFDKTERRPMIFPIIVEV</sequence>
<evidence type="ECO:0000256" key="8">
    <source>
        <dbReference type="ARBA" id="ARBA00022839"/>
    </source>
</evidence>
<reference evidence="15 16" key="1">
    <citation type="journal article" date="2016" name="Environ. Microbiol.">
        <title>Genomic resolution of a cold subsurface aquifer community provides metabolic insights for novel microbes adapted to high CO concentrations.</title>
        <authorList>
            <person name="Probst A.J."/>
            <person name="Castelle C.J."/>
            <person name="Singh A."/>
            <person name="Brown C.T."/>
            <person name="Anantharaman K."/>
            <person name="Sharon I."/>
            <person name="Hug L.A."/>
            <person name="Burstein D."/>
            <person name="Emerson J.B."/>
            <person name="Thomas B.C."/>
            <person name="Banfield J.F."/>
        </authorList>
    </citation>
    <scope>NUCLEOTIDE SEQUENCE [LARGE SCALE GENOMIC DNA]</scope>
    <source>
        <strain evidence="15">CG2_30_40_21</strain>
    </source>
</reference>
<evidence type="ECO:0000256" key="11">
    <source>
        <dbReference type="PIRSR" id="PIRSR004803-1"/>
    </source>
</evidence>
<feature type="active site" description="Proton donor" evidence="11">
    <location>
        <position position="204"/>
    </location>
</feature>
<dbReference type="SUPFAM" id="SSF56281">
    <property type="entry name" value="Metallo-hydrolase/oxidoreductase"/>
    <property type="match status" value="1"/>
</dbReference>
<dbReference type="Gene3D" id="3.10.20.580">
    <property type="match status" value="1"/>
</dbReference>
<dbReference type="InterPro" id="IPR036866">
    <property type="entry name" value="RibonucZ/Hydroxyglut_hydro"/>
</dbReference>
<protein>
    <recommendedName>
        <fullName evidence="10">Ribonuclease J</fullName>
        <shortName evidence="10">RNase J</shortName>
        <ecNumber evidence="10">3.1.-.-</ecNumber>
    </recommendedName>
</protein>
<evidence type="ECO:0000256" key="5">
    <source>
        <dbReference type="ARBA" id="ARBA00022759"/>
    </source>
</evidence>
<keyword evidence="7 13" id="KW-0862">Zinc</keyword>